<evidence type="ECO:0008006" key="11">
    <source>
        <dbReference type="Google" id="ProtNLM"/>
    </source>
</evidence>
<dbReference type="PANTHER" id="PTHR47019">
    <property type="entry name" value="LIPID II FLIPPASE MURJ"/>
    <property type="match status" value="1"/>
</dbReference>
<feature type="transmembrane region" description="Helical" evidence="8">
    <location>
        <begin position="25"/>
        <end position="46"/>
    </location>
</feature>
<evidence type="ECO:0000256" key="4">
    <source>
        <dbReference type="ARBA" id="ARBA00022960"/>
    </source>
</evidence>
<accession>A0A931B8A7</accession>
<feature type="transmembrane region" description="Helical" evidence="8">
    <location>
        <begin position="490"/>
        <end position="509"/>
    </location>
</feature>
<dbReference type="InterPro" id="IPR004268">
    <property type="entry name" value="MurJ"/>
</dbReference>
<feature type="transmembrane region" description="Helical" evidence="8">
    <location>
        <begin position="146"/>
        <end position="165"/>
    </location>
</feature>
<feature type="transmembrane region" description="Helical" evidence="8">
    <location>
        <begin position="177"/>
        <end position="200"/>
    </location>
</feature>
<keyword evidence="10" id="KW-1185">Reference proteome</keyword>
<dbReference type="InterPro" id="IPR051050">
    <property type="entry name" value="Lipid_II_flippase_MurJ/MviN"/>
</dbReference>
<evidence type="ECO:0000256" key="8">
    <source>
        <dbReference type="SAM" id="Phobius"/>
    </source>
</evidence>
<evidence type="ECO:0000256" key="5">
    <source>
        <dbReference type="ARBA" id="ARBA00022984"/>
    </source>
</evidence>
<keyword evidence="7 8" id="KW-0472">Membrane</keyword>
<proteinExistence type="predicted"/>
<feature type="transmembrane region" description="Helical" evidence="8">
    <location>
        <begin position="529"/>
        <end position="548"/>
    </location>
</feature>
<feature type="transmembrane region" description="Helical" evidence="8">
    <location>
        <begin position="328"/>
        <end position="347"/>
    </location>
</feature>
<evidence type="ECO:0000256" key="2">
    <source>
        <dbReference type="ARBA" id="ARBA00022475"/>
    </source>
</evidence>
<feature type="transmembrane region" description="Helical" evidence="8">
    <location>
        <begin position="367"/>
        <end position="393"/>
    </location>
</feature>
<evidence type="ECO:0000313" key="9">
    <source>
        <dbReference type="EMBL" id="MBF9071332.1"/>
    </source>
</evidence>
<feature type="transmembrane region" description="Helical" evidence="8">
    <location>
        <begin position="235"/>
        <end position="254"/>
    </location>
</feature>
<dbReference type="GO" id="GO:0034204">
    <property type="term" value="P:lipid translocation"/>
    <property type="evidence" value="ECO:0007669"/>
    <property type="project" value="TreeGrafter"/>
</dbReference>
<feature type="transmembrane region" description="Helical" evidence="8">
    <location>
        <begin position="212"/>
        <end position="229"/>
    </location>
</feature>
<comment type="subcellular location">
    <subcellularLocation>
        <location evidence="1">Cell membrane</location>
        <topology evidence="1">Multi-pass membrane protein</topology>
    </subcellularLocation>
</comment>
<evidence type="ECO:0000256" key="6">
    <source>
        <dbReference type="ARBA" id="ARBA00022989"/>
    </source>
</evidence>
<dbReference type="Pfam" id="PF03023">
    <property type="entry name" value="MurJ"/>
    <property type="match status" value="1"/>
</dbReference>
<dbReference type="RefSeq" id="WP_196196483.1">
    <property type="nucleotide sequence ID" value="NZ_JADPRT010000011.1"/>
</dbReference>
<dbReference type="PANTHER" id="PTHR47019:SF1">
    <property type="entry name" value="LIPID II FLIPPASE MURJ"/>
    <property type="match status" value="1"/>
</dbReference>
<name>A0A931B8A7_9ACTN</name>
<evidence type="ECO:0000256" key="1">
    <source>
        <dbReference type="ARBA" id="ARBA00004651"/>
    </source>
</evidence>
<dbReference type="GO" id="GO:0009252">
    <property type="term" value="P:peptidoglycan biosynthetic process"/>
    <property type="evidence" value="ECO:0007669"/>
    <property type="project" value="UniProtKB-KW"/>
</dbReference>
<dbReference type="GO" id="GO:0008360">
    <property type="term" value="P:regulation of cell shape"/>
    <property type="evidence" value="ECO:0007669"/>
    <property type="project" value="UniProtKB-KW"/>
</dbReference>
<feature type="transmembrane region" description="Helical" evidence="8">
    <location>
        <begin position="560"/>
        <end position="578"/>
    </location>
</feature>
<keyword evidence="4" id="KW-0133">Cell shape</keyword>
<dbReference type="AlphaFoldDB" id="A0A931B8A7"/>
<evidence type="ECO:0000313" key="10">
    <source>
        <dbReference type="Proteomes" id="UP000657385"/>
    </source>
</evidence>
<dbReference type="GO" id="GO:0015648">
    <property type="term" value="F:lipid-linked peptidoglycan transporter activity"/>
    <property type="evidence" value="ECO:0007669"/>
    <property type="project" value="TreeGrafter"/>
</dbReference>
<dbReference type="PRINTS" id="PR01806">
    <property type="entry name" value="VIRFACTRMVIN"/>
</dbReference>
<dbReference type="EMBL" id="JADPRT010000011">
    <property type="protein sequence ID" value="MBF9071332.1"/>
    <property type="molecule type" value="Genomic_DNA"/>
</dbReference>
<protein>
    <recommendedName>
        <fullName evidence="11">Peptidoglycan lipid II flippase</fullName>
    </recommendedName>
</protein>
<keyword evidence="5" id="KW-0573">Peptidoglycan synthesis</keyword>
<comment type="caution">
    <text evidence="9">The sequence shown here is derived from an EMBL/GenBank/DDBJ whole genome shotgun (WGS) entry which is preliminary data.</text>
</comment>
<keyword evidence="6 8" id="KW-1133">Transmembrane helix</keyword>
<dbReference type="Proteomes" id="UP000657385">
    <property type="component" value="Unassembled WGS sequence"/>
</dbReference>
<feature type="transmembrane region" description="Helical" evidence="8">
    <location>
        <begin position="413"/>
        <end position="431"/>
    </location>
</feature>
<keyword evidence="2" id="KW-1003">Cell membrane</keyword>
<feature type="transmembrane region" description="Helical" evidence="8">
    <location>
        <begin position="275"/>
        <end position="298"/>
    </location>
</feature>
<feature type="transmembrane region" description="Helical" evidence="8">
    <location>
        <begin position="464"/>
        <end position="484"/>
    </location>
</feature>
<keyword evidence="3 8" id="KW-0812">Transmembrane</keyword>
<dbReference type="GO" id="GO:0005886">
    <property type="term" value="C:plasma membrane"/>
    <property type="evidence" value="ECO:0007669"/>
    <property type="project" value="UniProtKB-SubCell"/>
</dbReference>
<reference evidence="9" key="1">
    <citation type="submission" date="2020-11" db="EMBL/GenBank/DDBJ databases">
        <title>Isolation and identification of active actinomycetes.</title>
        <authorList>
            <person name="Yu B."/>
        </authorList>
    </citation>
    <scope>NUCLEOTIDE SEQUENCE</scope>
    <source>
        <strain evidence="9">NEAU-YB345</strain>
    </source>
</reference>
<sequence length="618" mass="62392">MTTATQAPPPAPAPDAAPPAPARGFVARAFGVTALFSALGSILGLLRDLLLARFYGAGSATDAFLVAWTVPETAAPLLIEDGMAFLTVPAFSAALAARGKEGEQAPSAEAAAGAAGAAAQVAAEAAAEAQQVDQVRALVAATLPPLALALALLSAVTAIGAPVLVRLLAPGLADPQLAVVCTRLTAVTVLPFGLTGYLSAGLRSHHRFIGPGAVYIAYNSGILGVMLLLHGSLGVRAAAGGVALGSLLMTALLLPPFARHVSRLTWRRPRGAAGAAGVASGGPVLNPMALLPIVLFTLTRQSQIFVERFIGSTLPPGTISELNYAEKVAQNVMIIGILVCTVTFPMIARALAEGDIQRARKRVETDLAVVGAVVLAGTVVLVACAPQVVGVLFERGAFTPQDAAATASLMRVYSLGLLAQGLVGALIRPFLAARPAVGFGPGTGIIGEDGEQVGTARPLDRTDWYPICAMALGLLVNIVVAVAATPFVGALGLAAGNAAGISLTAVLLLHALRTRGIPVRTHTVLGGQLRLVLAAAGATAPAWLAANIPGVDAFGNLPPLLLGAVTGLLFFLALAGALRAPGVSDVLAGLRGRLASRPTVVRPRGAEIEHATGESDGC</sequence>
<evidence type="ECO:0000256" key="3">
    <source>
        <dbReference type="ARBA" id="ARBA00022692"/>
    </source>
</evidence>
<evidence type="ECO:0000256" key="7">
    <source>
        <dbReference type="ARBA" id="ARBA00023136"/>
    </source>
</evidence>
<gene>
    <name evidence="9" type="ORF">I2501_25255</name>
</gene>
<organism evidence="9 10">
    <name type="scientific">Streptacidiphilus fuscans</name>
    <dbReference type="NCBI Taxonomy" id="2789292"/>
    <lineage>
        <taxon>Bacteria</taxon>
        <taxon>Bacillati</taxon>
        <taxon>Actinomycetota</taxon>
        <taxon>Actinomycetes</taxon>
        <taxon>Kitasatosporales</taxon>
        <taxon>Streptomycetaceae</taxon>
        <taxon>Streptacidiphilus</taxon>
    </lineage>
</organism>